<keyword evidence="2" id="KW-1185">Reference proteome</keyword>
<accession>A0A4D6MYB3</accession>
<dbReference type="Proteomes" id="UP000501690">
    <property type="component" value="Linkage Group LG9"/>
</dbReference>
<evidence type="ECO:0000313" key="2">
    <source>
        <dbReference type="Proteomes" id="UP000501690"/>
    </source>
</evidence>
<dbReference type="EMBL" id="CP039353">
    <property type="protein sequence ID" value="QCE06028.1"/>
    <property type="molecule type" value="Genomic_DNA"/>
</dbReference>
<name>A0A4D6MYB3_VIGUN</name>
<protein>
    <submittedName>
        <fullName evidence="1">Uncharacterized protein</fullName>
    </submittedName>
</protein>
<gene>
    <name evidence="1" type="ORF">DEO72_LG9g1037</name>
</gene>
<evidence type="ECO:0000313" key="1">
    <source>
        <dbReference type="EMBL" id="QCE06028.1"/>
    </source>
</evidence>
<reference evidence="1 2" key="1">
    <citation type="submission" date="2019-04" db="EMBL/GenBank/DDBJ databases">
        <title>An improved genome assembly and genetic linkage map for asparagus bean, Vigna unguiculata ssp. sesquipedialis.</title>
        <authorList>
            <person name="Xia Q."/>
            <person name="Zhang R."/>
            <person name="Dong Y."/>
        </authorList>
    </citation>
    <scope>NUCLEOTIDE SEQUENCE [LARGE SCALE GENOMIC DNA]</scope>
    <source>
        <tissue evidence="1">Leaf</tissue>
    </source>
</reference>
<organism evidence="1 2">
    <name type="scientific">Vigna unguiculata</name>
    <name type="common">Cowpea</name>
    <dbReference type="NCBI Taxonomy" id="3917"/>
    <lineage>
        <taxon>Eukaryota</taxon>
        <taxon>Viridiplantae</taxon>
        <taxon>Streptophyta</taxon>
        <taxon>Embryophyta</taxon>
        <taxon>Tracheophyta</taxon>
        <taxon>Spermatophyta</taxon>
        <taxon>Magnoliopsida</taxon>
        <taxon>eudicotyledons</taxon>
        <taxon>Gunneridae</taxon>
        <taxon>Pentapetalae</taxon>
        <taxon>rosids</taxon>
        <taxon>fabids</taxon>
        <taxon>Fabales</taxon>
        <taxon>Fabaceae</taxon>
        <taxon>Papilionoideae</taxon>
        <taxon>50 kb inversion clade</taxon>
        <taxon>NPAAA clade</taxon>
        <taxon>indigoferoid/millettioid clade</taxon>
        <taxon>Phaseoleae</taxon>
        <taxon>Vigna</taxon>
    </lineage>
</organism>
<dbReference type="AlphaFoldDB" id="A0A4D6MYB3"/>
<sequence length="154" mass="17068">MMHRWAGRYKPPSDGGANGFGDWCSGEPSGASFVPPDNGYKTSRELKCVALGRGLEAFCAWRLVWSSRQFFDEANIVFCYLWKCVVYEALAISQGSDAGVFLELWLRMEGNTSVLACVLQMVTCRLDSNDSLRLSTKDVEHELHGSGLCDETKG</sequence>
<proteinExistence type="predicted"/>